<reference evidence="2" key="2">
    <citation type="submission" date="2020-09" db="EMBL/GenBank/DDBJ databases">
        <authorList>
            <person name="Sun Q."/>
            <person name="Ohkuma M."/>
        </authorList>
    </citation>
    <scope>NUCLEOTIDE SEQUENCE</scope>
    <source>
        <strain evidence="2">JCM 4646</strain>
    </source>
</reference>
<accession>A0A919GEQ2</accession>
<dbReference type="Gene3D" id="2.80.10.50">
    <property type="match status" value="1"/>
</dbReference>
<dbReference type="CDD" id="cd00161">
    <property type="entry name" value="beta-trefoil_Ricin-like"/>
    <property type="match status" value="1"/>
</dbReference>
<evidence type="ECO:0000256" key="1">
    <source>
        <dbReference type="SAM" id="SignalP"/>
    </source>
</evidence>
<protein>
    <recommendedName>
        <fullName evidence="4">Ricin B lectin domain-containing protein</fullName>
    </recommendedName>
</protein>
<feature type="chain" id="PRO_5037425218" description="Ricin B lectin domain-containing protein" evidence="1">
    <location>
        <begin position="29"/>
        <end position="395"/>
    </location>
</feature>
<sequence>MTARAAVSASLAAAVLASALAFAPTASASLDDGNHQACNAANIISPSNNPYDSHTGPDAWAAWVGCILAAKDDHERTARARGQFVQDLVALLNTLSNGYANIMVFDVAGDNAFGDPWFTHPYAANLQGVIGQADVTYHDVTSREDQTYRVWAFTGGGTFTNPGDGGWVNWGFSGYYTRNGGTVTFNPAPAPVPAVSGNTSGAPLTPGAPGTMGAVTDLGGLLTGATPAVGGTTGPEGTLTPLLPPVSAGGDNVTRVAATGVTAGVTSLTGGAKFLRTAHGLGALSLKSAAGSPVSAGTLAPGGSTWLLKPVAGGRYEITNGFGLDLTENTKSYTAELQPWKNTANQKWQVLPLNNGTHQIRISDQDCLTYDEDFKTLGVWTCDNSAAQQWTIADL</sequence>
<dbReference type="RefSeq" id="WP_190214752.1">
    <property type="nucleotide sequence ID" value="NZ_BNBO01000059.1"/>
</dbReference>
<evidence type="ECO:0000313" key="2">
    <source>
        <dbReference type="EMBL" id="GHH82590.1"/>
    </source>
</evidence>
<evidence type="ECO:0008006" key="4">
    <source>
        <dbReference type="Google" id="ProtNLM"/>
    </source>
</evidence>
<dbReference type="AlphaFoldDB" id="A0A919GEQ2"/>
<organism evidence="2 3">
    <name type="scientific">Kitasatospora indigofera</name>
    <dbReference type="NCBI Taxonomy" id="67307"/>
    <lineage>
        <taxon>Bacteria</taxon>
        <taxon>Bacillati</taxon>
        <taxon>Actinomycetota</taxon>
        <taxon>Actinomycetes</taxon>
        <taxon>Kitasatosporales</taxon>
        <taxon>Streptomycetaceae</taxon>
        <taxon>Kitasatospora</taxon>
    </lineage>
</organism>
<keyword evidence="1" id="KW-0732">Signal</keyword>
<name>A0A919GEQ2_9ACTN</name>
<feature type="signal peptide" evidence="1">
    <location>
        <begin position="1"/>
        <end position="28"/>
    </location>
</feature>
<dbReference type="Proteomes" id="UP000617734">
    <property type="component" value="Unassembled WGS sequence"/>
</dbReference>
<reference evidence="2" key="1">
    <citation type="journal article" date="2014" name="Int. J. Syst. Evol. Microbiol.">
        <title>Complete genome sequence of Corynebacterium casei LMG S-19264T (=DSM 44701T), isolated from a smear-ripened cheese.</title>
        <authorList>
            <consortium name="US DOE Joint Genome Institute (JGI-PGF)"/>
            <person name="Walter F."/>
            <person name="Albersmeier A."/>
            <person name="Kalinowski J."/>
            <person name="Ruckert C."/>
        </authorList>
    </citation>
    <scope>NUCLEOTIDE SEQUENCE</scope>
    <source>
        <strain evidence="2">JCM 4646</strain>
    </source>
</reference>
<dbReference type="SUPFAM" id="SSF50370">
    <property type="entry name" value="Ricin B-like lectins"/>
    <property type="match status" value="1"/>
</dbReference>
<dbReference type="InterPro" id="IPR035992">
    <property type="entry name" value="Ricin_B-like_lectins"/>
</dbReference>
<evidence type="ECO:0000313" key="3">
    <source>
        <dbReference type="Proteomes" id="UP000617734"/>
    </source>
</evidence>
<keyword evidence="3" id="KW-1185">Reference proteome</keyword>
<dbReference type="EMBL" id="BNBO01000059">
    <property type="protein sequence ID" value="GHH82590.1"/>
    <property type="molecule type" value="Genomic_DNA"/>
</dbReference>
<proteinExistence type="predicted"/>
<dbReference type="PROSITE" id="PS50231">
    <property type="entry name" value="RICIN_B_LECTIN"/>
    <property type="match status" value="1"/>
</dbReference>
<gene>
    <name evidence="2" type="ORF">GCM10018781_67820</name>
</gene>
<comment type="caution">
    <text evidence="2">The sequence shown here is derived from an EMBL/GenBank/DDBJ whole genome shotgun (WGS) entry which is preliminary data.</text>
</comment>
<dbReference type="GeneID" id="95357050"/>